<gene>
    <name evidence="3" type="ORF">Cme02nite_71470</name>
</gene>
<dbReference type="InterPro" id="IPR015797">
    <property type="entry name" value="NUDIX_hydrolase-like_dom_sf"/>
</dbReference>
<evidence type="ECO:0000256" key="1">
    <source>
        <dbReference type="ARBA" id="ARBA00001946"/>
    </source>
</evidence>
<sequence length="299" mass="32164">MFWVPRDLATLPGFTTNVEWGRWESSGRVVLGAPADAPGMRYLAHYARLHGAPVADTLDGVLAAGLALLRGGSTRSGTHRELPLPLWQDQTVRTWLSAQESAGNRLRSARVVWTWPGGDQRPFWWAAHVGVEIAAEGRVKDNEVVLGRPDVSAVLAYLPGDTLAQTRIVLVREFRSSAVTTDGYVHELPGGSQPGTADPRQTALAELAEETGLHVDPARLHSHGVRQPAATVSAHRIHLFSVQLTEAELAALETGPQSHGVTADGESTTLEFTTYAALLTDPDVDWTTIGLITAALTAR</sequence>
<protein>
    <recommendedName>
        <fullName evidence="5">NUDIX hydrolase</fullName>
    </recommendedName>
</protein>
<dbReference type="EMBL" id="BONJ01000044">
    <property type="protein sequence ID" value="GIG18815.1"/>
    <property type="molecule type" value="Genomic_DNA"/>
</dbReference>
<dbReference type="Gene3D" id="3.90.79.10">
    <property type="entry name" value="Nucleoside Triphosphate Pyrophosphohydrolase"/>
    <property type="match status" value="1"/>
</dbReference>
<dbReference type="SUPFAM" id="SSF55811">
    <property type="entry name" value="Nudix"/>
    <property type="match status" value="1"/>
</dbReference>
<dbReference type="GO" id="GO:0006753">
    <property type="term" value="P:nucleoside phosphate metabolic process"/>
    <property type="evidence" value="ECO:0007669"/>
    <property type="project" value="TreeGrafter"/>
</dbReference>
<dbReference type="PANTHER" id="PTHR11839:SF18">
    <property type="entry name" value="NUDIX HYDROLASE DOMAIN-CONTAINING PROTEIN"/>
    <property type="match status" value="1"/>
</dbReference>
<keyword evidence="4" id="KW-1185">Reference proteome</keyword>
<dbReference type="GO" id="GO:0019693">
    <property type="term" value="P:ribose phosphate metabolic process"/>
    <property type="evidence" value="ECO:0007669"/>
    <property type="project" value="TreeGrafter"/>
</dbReference>
<proteinExistence type="predicted"/>
<keyword evidence="2" id="KW-0378">Hydrolase</keyword>
<accession>A0A8J3LIF1</accession>
<dbReference type="Proteomes" id="UP000660339">
    <property type="component" value="Unassembled WGS sequence"/>
</dbReference>
<name>A0A8J3LIF1_9ACTN</name>
<evidence type="ECO:0008006" key="5">
    <source>
        <dbReference type="Google" id="ProtNLM"/>
    </source>
</evidence>
<dbReference type="GO" id="GO:0016787">
    <property type="term" value="F:hydrolase activity"/>
    <property type="evidence" value="ECO:0007669"/>
    <property type="project" value="UniProtKB-KW"/>
</dbReference>
<evidence type="ECO:0000313" key="4">
    <source>
        <dbReference type="Proteomes" id="UP000660339"/>
    </source>
</evidence>
<dbReference type="AlphaFoldDB" id="A0A8J3LIF1"/>
<organism evidence="3 4">
    <name type="scientific">Catellatospora methionotrophica</name>
    <dbReference type="NCBI Taxonomy" id="121620"/>
    <lineage>
        <taxon>Bacteria</taxon>
        <taxon>Bacillati</taxon>
        <taxon>Actinomycetota</taxon>
        <taxon>Actinomycetes</taxon>
        <taxon>Micromonosporales</taxon>
        <taxon>Micromonosporaceae</taxon>
        <taxon>Catellatospora</taxon>
    </lineage>
</organism>
<reference evidence="3" key="1">
    <citation type="submission" date="2021-01" db="EMBL/GenBank/DDBJ databases">
        <title>Whole genome shotgun sequence of Catellatospora methionotrophica NBRC 14553.</title>
        <authorList>
            <person name="Komaki H."/>
            <person name="Tamura T."/>
        </authorList>
    </citation>
    <scope>NUCLEOTIDE SEQUENCE</scope>
    <source>
        <strain evidence="3">NBRC 14553</strain>
    </source>
</reference>
<dbReference type="Gene3D" id="3.40.50.450">
    <property type="match status" value="1"/>
</dbReference>
<evidence type="ECO:0000256" key="2">
    <source>
        <dbReference type="ARBA" id="ARBA00022801"/>
    </source>
</evidence>
<comment type="caution">
    <text evidence="3">The sequence shown here is derived from an EMBL/GenBank/DDBJ whole genome shotgun (WGS) entry which is preliminary data.</text>
</comment>
<dbReference type="PANTHER" id="PTHR11839">
    <property type="entry name" value="UDP/ADP-SUGAR PYROPHOSPHATASE"/>
    <property type="match status" value="1"/>
</dbReference>
<evidence type="ECO:0000313" key="3">
    <source>
        <dbReference type="EMBL" id="GIG18815.1"/>
    </source>
</evidence>
<comment type="cofactor">
    <cofactor evidence="1">
        <name>Mg(2+)</name>
        <dbReference type="ChEBI" id="CHEBI:18420"/>
    </cofactor>
</comment>